<dbReference type="AlphaFoldDB" id="A0A0A8YZM3"/>
<feature type="region of interest" description="Disordered" evidence="1">
    <location>
        <begin position="1"/>
        <end position="26"/>
    </location>
</feature>
<name>A0A0A8YZM3_ARUDO</name>
<organism evidence="2">
    <name type="scientific">Arundo donax</name>
    <name type="common">Giant reed</name>
    <name type="synonym">Donax arundinaceus</name>
    <dbReference type="NCBI Taxonomy" id="35708"/>
    <lineage>
        <taxon>Eukaryota</taxon>
        <taxon>Viridiplantae</taxon>
        <taxon>Streptophyta</taxon>
        <taxon>Embryophyta</taxon>
        <taxon>Tracheophyta</taxon>
        <taxon>Spermatophyta</taxon>
        <taxon>Magnoliopsida</taxon>
        <taxon>Liliopsida</taxon>
        <taxon>Poales</taxon>
        <taxon>Poaceae</taxon>
        <taxon>PACMAD clade</taxon>
        <taxon>Arundinoideae</taxon>
        <taxon>Arundineae</taxon>
        <taxon>Arundo</taxon>
    </lineage>
</organism>
<accession>A0A0A8YZM3</accession>
<evidence type="ECO:0000313" key="2">
    <source>
        <dbReference type="EMBL" id="JAD28047.1"/>
    </source>
</evidence>
<evidence type="ECO:0000256" key="1">
    <source>
        <dbReference type="SAM" id="MobiDB-lite"/>
    </source>
</evidence>
<reference evidence="2" key="1">
    <citation type="submission" date="2014-09" db="EMBL/GenBank/DDBJ databases">
        <authorList>
            <person name="Magalhaes I.L.F."/>
            <person name="Oliveira U."/>
            <person name="Santos F.R."/>
            <person name="Vidigal T.H.D.A."/>
            <person name="Brescovit A.D."/>
            <person name="Santos A.J."/>
        </authorList>
    </citation>
    <scope>NUCLEOTIDE SEQUENCE</scope>
    <source>
        <tissue evidence="2">Shoot tissue taken approximately 20 cm above the soil surface</tissue>
    </source>
</reference>
<dbReference type="EMBL" id="GBRH01269848">
    <property type="protein sequence ID" value="JAD28047.1"/>
    <property type="molecule type" value="Transcribed_RNA"/>
</dbReference>
<protein>
    <submittedName>
        <fullName evidence="2">Uncharacterized protein</fullName>
    </submittedName>
</protein>
<proteinExistence type="predicted"/>
<sequence>MQRTWWAGAGSRRCTGAASPAGSWWR</sequence>
<reference evidence="2" key="2">
    <citation type="journal article" date="2015" name="Data Brief">
        <title>Shoot transcriptome of the giant reed, Arundo donax.</title>
        <authorList>
            <person name="Barrero R.A."/>
            <person name="Guerrero F.D."/>
            <person name="Moolhuijzen P."/>
            <person name="Goolsby J.A."/>
            <person name="Tidwell J."/>
            <person name="Bellgard S.E."/>
            <person name="Bellgard M.I."/>
        </authorList>
    </citation>
    <scope>NUCLEOTIDE SEQUENCE</scope>
    <source>
        <tissue evidence="2">Shoot tissue taken approximately 20 cm above the soil surface</tissue>
    </source>
</reference>